<dbReference type="PANTHER" id="PTHR30522:SF0">
    <property type="entry name" value="NUCLEOSIDE TRIPHOSPHATE PYROPHOSPHOHYDROLASE"/>
    <property type="match status" value="1"/>
</dbReference>
<dbReference type="GO" id="GO:0046052">
    <property type="term" value="P:UTP catabolic process"/>
    <property type="evidence" value="ECO:0007669"/>
    <property type="project" value="TreeGrafter"/>
</dbReference>
<dbReference type="EC" id="3.6.1.8" evidence="2"/>
<dbReference type="GO" id="GO:0006203">
    <property type="term" value="P:dGTP catabolic process"/>
    <property type="evidence" value="ECO:0007669"/>
    <property type="project" value="TreeGrafter"/>
</dbReference>
<evidence type="ECO:0000259" key="1">
    <source>
        <dbReference type="Pfam" id="PF03819"/>
    </source>
</evidence>
<dbReference type="Pfam" id="PF03819">
    <property type="entry name" value="MazG"/>
    <property type="match status" value="2"/>
</dbReference>
<dbReference type="InterPro" id="IPR004518">
    <property type="entry name" value="MazG-like_dom"/>
</dbReference>
<dbReference type="AlphaFoldDB" id="A0A3B0Z8G6"/>
<dbReference type="GO" id="GO:0046076">
    <property type="term" value="P:dTTP catabolic process"/>
    <property type="evidence" value="ECO:0007669"/>
    <property type="project" value="TreeGrafter"/>
</dbReference>
<protein>
    <submittedName>
        <fullName evidence="2">Nucleoside triphosphate pyrophosphohydrolase MazG</fullName>
        <ecNumber evidence="2">3.6.1.8</ecNumber>
    </submittedName>
</protein>
<dbReference type="NCBIfam" id="NF007113">
    <property type="entry name" value="PRK09562.1"/>
    <property type="match status" value="1"/>
</dbReference>
<keyword evidence="2" id="KW-0378">Hydrolase</keyword>
<dbReference type="NCBIfam" id="TIGR00444">
    <property type="entry name" value="mazG"/>
    <property type="match status" value="1"/>
</dbReference>
<dbReference type="EMBL" id="UOFO01000066">
    <property type="protein sequence ID" value="VAW85290.1"/>
    <property type="molecule type" value="Genomic_DNA"/>
</dbReference>
<feature type="domain" description="NTP pyrophosphohydrolase MazG-like" evidence="1">
    <location>
        <begin position="165"/>
        <end position="227"/>
    </location>
</feature>
<dbReference type="GO" id="GO:0006950">
    <property type="term" value="P:response to stress"/>
    <property type="evidence" value="ECO:0007669"/>
    <property type="project" value="UniProtKB-ARBA"/>
</dbReference>
<dbReference type="PANTHER" id="PTHR30522">
    <property type="entry name" value="NUCLEOSIDE TRIPHOSPHATE PYROPHOSPHOHYDROLASE"/>
    <property type="match status" value="1"/>
</dbReference>
<dbReference type="InterPro" id="IPR048015">
    <property type="entry name" value="NTP-PPase_MazG-like_N"/>
</dbReference>
<dbReference type="FunFam" id="1.10.287.1080:FF:000001">
    <property type="entry name" value="Nucleoside triphosphate pyrophosphohydrolase"/>
    <property type="match status" value="1"/>
</dbReference>
<dbReference type="InterPro" id="IPR011551">
    <property type="entry name" value="NTP_PyrPHydrolase_MazG"/>
</dbReference>
<dbReference type="Gene3D" id="1.10.287.1080">
    <property type="entry name" value="MazG-like"/>
    <property type="match status" value="2"/>
</dbReference>
<dbReference type="GO" id="GO:0046061">
    <property type="term" value="P:dATP catabolic process"/>
    <property type="evidence" value="ECO:0007669"/>
    <property type="project" value="TreeGrafter"/>
</dbReference>
<dbReference type="CDD" id="cd11529">
    <property type="entry name" value="NTP-PPase_MazG_Cterm"/>
    <property type="match status" value="1"/>
</dbReference>
<reference evidence="2" key="1">
    <citation type="submission" date="2018-06" db="EMBL/GenBank/DDBJ databases">
        <authorList>
            <person name="Zhirakovskaya E."/>
        </authorList>
    </citation>
    <scope>NUCLEOTIDE SEQUENCE</scope>
</reference>
<dbReference type="SUPFAM" id="SSF101386">
    <property type="entry name" value="all-alpha NTP pyrophosphatases"/>
    <property type="match status" value="2"/>
</dbReference>
<dbReference type="InterPro" id="IPR048011">
    <property type="entry name" value="NTP-PPase_MazG-like_C"/>
</dbReference>
<dbReference type="CDD" id="cd11528">
    <property type="entry name" value="NTP-PPase_MazG_Nterm"/>
    <property type="match status" value="1"/>
</dbReference>
<dbReference type="GO" id="GO:0046047">
    <property type="term" value="P:TTP catabolic process"/>
    <property type="evidence" value="ECO:0007669"/>
    <property type="project" value="TreeGrafter"/>
</dbReference>
<dbReference type="GO" id="GO:0047693">
    <property type="term" value="F:ATP diphosphatase activity"/>
    <property type="evidence" value="ECO:0007669"/>
    <property type="project" value="UniProtKB-EC"/>
</dbReference>
<proteinExistence type="predicted"/>
<dbReference type="GO" id="GO:0046081">
    <property type="term" value="P:dUTP catabolic process"/>
    <property type="evidence" value="ECO:0007669"/>
    <property type="project" value="TreeGrafter"/>
</dbReference>
<name>A0A3B0Z8G6_9ZZZZ</name>
<evidence type="ECO:0000313" key="2">
    <source>
        <dbReference type="EMBL" id="VAW85290.1"/>
    </source>
</evidence>
<accession>A0A3B0Z8G6</accession>
<feature type="domain" description="NTP pyrophosphohydrolase MazG-like" evidence="1">
    <location>
        <begin position="24"/>
        <end position="97"/>
    </location>
</feature>
<organism evidence="2">
    <name type="scientific">hydrothermal vent metagenome</name>
    <dbReference type="NCBI Taxonomy" id="652676"/>
    <lineage>
        <taxon>unclassified sequences</taxon>
        <taxon>metagenomes</taxon>
        <taxon>ecological metagenomes</taxon>
    </lineage>
</organism>
<sequence>MQKLLEIIARLRHPDDGCAWDLQQTFSSIVPHTLEEVYELVEAIESENLNAIKDELGDVLFQVLILSKIAEDDQKFALADVVEHLSAKLIRRHPHVFTKQKFSSAAEHQIFWEEIKRKERGQASFGSNADQSILDGISTALPALVRAPKLQRRAASLGFDWENIDSIFAKLDEEIAELRAELGASDNKQRIEEEMGDVLLVCTNLARHLEVHSETALRKANQRFETRFRYVESQLSQQGQRVSDQALSTLQGLWEQAKQQQKGL</sequence>
<gene>
    <name evidence="2" type="ORF">MNBD_GAMMA16-128</name>
</gene>
<dbReference type="FunFam" id="1.10.287.1080:FF:000003">
    <property type="entry name" value="Nucleoside triphosphate pyrophosphohydrolase"/>
    <property type="match status" value="1"/>
</dbReference>